<feature type="site" description="Increases basicity of active site His" evidence="2">
    <location>
        <position position="140"/>
    </location>
</feature>
<dbReference type="GO" id="GO:0016746">
    <property type="term" value="F:acyltransferase activity"/>
    <property type="evidence" value="ECO:0007669"/>
    <property type="project" value="UniProtKB-KW"/>
</dbReference>
<dbReference type="OrthoDB" id="9794407at2"/>
<dbReference type="Pfam" id="PF00132">
    <property type="entry name" value="Hexapep"/>
    <property type="match status" value="1"/>
</dbReference>
<dbReference type="CDD" id="cd03360">
    <property type="entry name" value="LbH_AT_putative"/>
    <property type="match status" value="1"/>
</dbReference>
<comment type="caution">
    <text evidence="4">The sequence shown here is derived from an EMBL/GenBank/DDBJ whole genome shotgun (WGS) entry which is preliminary data.</text>
</comment>
<evidence type="ECO:0000256" key="1">
    <source>
        <dbReference type="ARBA" id="ARBA00007274"/>
    </source>
</evidence>
<feature type="binding site" evidence="3">
    <location>
        <position position="148"/>
    </location>
    <ligand>
        <name>acetyl-CoA</name>
        <dbReference type="ChEBI" id="CHEBI:57288"/>
    </ligand>
</feature>
<dbReference type="SUPFAM" id="SSF51161">
    <property type="entry name" value="Trimeric LpxA-like enzymes"/>
    <property type="match status" value="1"/>
</dbReference>
<evidence type="ECO:0000256" key="3">
    <source>
        <dbReference type="PIRSR" id="PIRSR620019-2"/>
    </source>
</evidence>
<accession>A0A4V3DNK0</accession>
<dbReference type="InterPro" id="IPR011004">
    <property type="entry name" value="Trimer_LpxA-like_sf"/>
</dbReference>
<reference evidence="4 5" key="1">
    <citation type="submission" date="2019-03" db="EMBL/GenBank/DDBJ databases">
        <title>Genomic Encyclopedia of Type Strains, Phase IV (KMG-IV): sequencing the most valuable type-strain genomes for metagenomic binning, comparative biology and taxonomic classification.</title>
        <authorList>
            <person name="Goeker M."/>
        </authorList>
    </citation>
    <scope>NUCLEOTIDE SEQUENCE [LARGE SCALE GENOMIC DNA]</scope>
    <source>
        <strain evidence="4 5">DSM 21667</strain>
    </source>
</reference>
<evidence type="ECO:0000313" key="4">
    <source>
        <dbReference type="EMBL" id="TDR48706.1"/>
    </source>
</evidence>
<dbReference type="InterPro" id="IPR020019">
    <property type="entry name" value="AcTrfase_PglD-like"/>
</dbReference>
<dbReference type="EMBL" id="SNZH01000001">
    <property type="protein sequence ID" value="TDR48706.1"/>
    <property type="molecule type" value="Genomic_DNA"/>
</dbReference>
<name>A0A4V3DNK0_9GAMM</name>
<sequence length="212" mass="21376">MKTIFWGGTGQAKVLREALGSRIELLAVVDCRALPSPFAGVPVLVGEDGLQRWLAARSGVEGLHAAVAIGGARGRDRLARMDQLASLGFSLLGAIHARAFLAADAHCGEACQVLAMAAVCSHVSLGRGVIVNTAASVDHDCEIADGAHIGPGAVLAGEVRIGECAFVGAGAIVLPGRQIGADAVVGAGAVVTRDVAPRSVVIGSPARLHSQA</sequence>
<protein>
    <submittedName>
        <fullName evidence="4">Sugar O-acyltransferase (Sialic acid O-acetyltransferase NeuD family)</fullName>
    </submittedName>
</protein>
<dbReference type="PANTHER" id="PTHR43300">
    <property type="entry name" value="ACETYLTRANSFERASE"/>
    <property type="match status" value="1"/>
</dbReference>
<keyword evidence="4" id="KW-0808">Transferase</keyword>
<keyword evidence="4" id="KW-0012">Acyltransferase</keyword>
<comment type="similarity">
    <text evidence="1">Belongs to the transferase hexapeptide repeat family.</text>
</comment>
<proteinExistence type="inferred from homology"/>
<dbReference type="NCBIfam" id="TIGR03570">
    <property type="entry name" value="NeuD_NnaD"/>
    <property type="match status" value="1"/>
</dbReference>
<dbReference type="AlphaFoldDB" id="A0A4V3DNK0"/>
<evidence type="ECO:0000256" key="2">
    <source>
        <dbReference type="PIRSR" id="PIRSR620019-1"/>
    </source>
</evidence>
<feature type="active site" description="Proton acceptor" evidence="2">
    <location>
        <position position="139"/>
    </location>
</feature>
<dbReference type="PANTHER" id="PTHR43300:SF7">
    <property type="entry name" value="UDP-N-ACETYLBACILLOSAMINE N-ACETYLTRANSFERASE"/>
    <property type="match status" value="1"/>
</dbReference>
<evidence type="ECO:0000313" key="5">
    <source>
        <dbReference type="Proteomes" id="UP000295293"/>
    </source>
</evidence>
<keyword evidence="5" id="KW-1185">Reference proteome</keyword>
<dbReference type="Gene3D" id="3.40.50.20">
    <property type="match status" value="1"/>
</dbReference>
<dbReference type="InterPro" id="IPR050179">
    <property type="entry name" value="Trans_hexapeptide_repeat"/>
</dbReference>
<feature type="binding site" evidence="3">
    <location>
        <position position="70"/>
    </location>
    <ligand>
        <name>substrate</name>
    </ligand>
</feature>
<gene>
    <name evidence="4" type="ORF">DFR29_101329</name>
</gene>
<dbReference type="InterPro" id="IPR001451">
    <property type="entry name" value="Hexapep"/>
</dbReference>
<dbReference type="Gene3D" id="2.160.10.10">
    <property type="entry name" value="Hexapeptide repeat proteins"/>
    <property type="match status" value="1"/>
</dbReference>
<dbReference type="Proteomes" id="UP000295293">
    <property type="component" value="Unassembled WGS sequence"/>
</dbReference>
<organism evidence="4 5">
    <name type="scientific">Tahibacter aquaticus</name>
    <dbReference type="NCBI Taxonomy" id="520092"/>
    <lineage>
        <taxon>Bacteria</taxon>
        <taxon>Pseudomonadati</taxon>
        <taxon>Pseudomonadota</taxon>
        <taxon>Gammaproteobacteria</taxon>
        <taxon>Lysobacterales</taxon>
        <taxon>Rhodanobacteraceae</taxon>
        <taxon>Tahibacter</taxon>
    </lineage>
</organism>